<dbReference type="PANTHER" id="PTHR43747:SF4">
    <property type="entry name" value="FLAVIN-DEPENDENT TRYPTOPHAN HALOGENASE"/>
    <property type="match status" value="1"/>
</dbReference>
<dbReference type="InterPro" id="IPR036188">
    <property type="entry name" value="FAD/NAD-bd_sf"/>
</dbReference>
<proteinExistence type="predicted"/>
<dbReference type="Pfam" id="PF04820">
    <property type="entry name" value="Trp_halogenase"/>
    <property type="match status" value="1"/>
</dbReference>
<dbReference type="PIRSF" id="PIRSF011396">
    <property type="entry name" value="Trp_halogenase"/>
    <property type="match status" value="1"/>
</dbReference>
<gene>
    <name evidence="1" type="ORF">PBT88_13895</name>
</gene>
<organism evidence="1 2">
    <name type="scientific">Sphingomonas abietis</name>
    <dbReference type="NCBI Taxonomy" id="3012344"/>
    <lineage>
        <taxon>Bacteria</taxon>
        <taxon>Pseudomonadati</taxon>
        <taxon>Pseudomonadota</taxon>
        <taxon>Alphaproteobacteria</taxon>
        <taxon>Sphingomonadales</taxon>
        <taxon>Sphingomonadaceae</taxon>
        <taxon>Sphingomonas</taxon>
    </lineage>
</organism>
<name>A0ABY7NL25_9SPHN</name>
<dbReference type="SUPFAM" id="SSF51905">
    <property type="entry name" value="FAD/NAD(P)-binding domain"/>
    <property type="match status" value="1"/>
</dbReference>
<dbReference type="InterPro" id="IPR006905">
    <property type="entry name" value="Flavin_halogenase"/>
</dbReference>
<keyword evidence="2" id="KW-1185">Reference proteome</keyword>
<dbReference type="PANTHER" id="PTHR43747">
    <property type="entry name" value="FAD-BINDING PROTEIN"/>
    <property type="match status" value="1"/>
</dbReference>
<evidence type="ECO:0000313" key="1">
    <source>
        <dbReference type="EMBL" id="WBO21277.1"/>
    </source>
</evidence>
<dbReference type="Gene3D" id="3.50.50.60">
    <property type="entry name" value="FAD/NAD(P)-binding domain"/>
    <property type="match status" value="1"/>
</dbReference>
<reference evidence="1 2" key="1">
    <citation type="submission" date="2022-12" db="EMBL/GenBank/DDBJ databases">
        <title>Sphingomonas abieness sp. nov., an endophytic bacterium isolated from Abies koreana.</title>
        <authorList>
            <person name="Jiang L."/>
            <person name="Lee J."/>
        </authorList>
    </citation>
    <scope>NUCLEOTIDE SEQUENCE [LARGE SCALE GENOMIC DNA]</scope>
    <source>
        <strain evidence="2">PAMB 00755</strain>
    </source>
</reference>
<dbReference type="Proteomes" id="UP001210865">
    <property type="component" value="Chromosome"/>
</dbReference>
<dbReference type="InterPro" id="IPR033856">
    <property type="entry name" value="Trp_halogen"/>
</dbReference>
<protein>
    <submittedName>
        <fullName evidence="1">Tryptophan 7-halogenase</fullName>
    </submittedName>
</protein>
<dbReference type="InterPro" id="IPR050816">
    <property type="entry name" value="Flavin-dep_Halogenase_NPB"/>
</dbReference>
<dbReference type="RefSeq" id="WP_270075926.1">
    <property type="nucleotide sequence ID" value="NZ_CP115174.1"/>
</dbReference>
<evidence type="ECO:0000313" key="2">
    <source>
        <dbReference type="Proteomes" id="UP001210865"/>
    </source>
</evidence>
<dbReference type="EMBL" id="CP115174">
    <property type="protein sequence ID" value="WBO21277.1"/>
    <property type="molecule type" value="Genomic_DNA"/>
</dbReference>
<sequence length="520" mass="56995">MVQVSAETGAGRSGDPIRSVVIVGGGTAGWMTAALMAKRLEGLGVAITLVESSSIGTIGVGEATTPAIRDYFREAGLDEAAVMRASHATIKLGIAFDGWAGEGSRFFHPFGLYGTPSNGVAFHQYWLKLRAGGDLRPIDDYCLATQLAYADRFLPPPRPAPDYAFFDWAVHFDAGLYARYLAEVAMARGVRHVDARVRAVTRDPQSGHIAAIDTEEAGAIRGDLFVDCSGFRSLLLGQALGEPFIDWTDLLPCDRAAAIPCAHAPGGGFEPYTRSTALAAGWQWRIPLQHRVGNGYVYASRHISDDEAVATLIGRLEGEALAEPNLIRFTAGHRRQFWSGNCVAIGLSAGFLEPLESTSITLIHSGIERLLQLFPDRHFDPALAADYNRISTLEYERVRDFLLLHYWGNKRANEPLWQGCRDTPLPDKLAHKIRMFTSRGRMVRYEWDSFQDPSWLSLFAGLGLLPERWDPLADFFTPDQISGAFDRIREKIAEGVASASTHRDYAAAHFAAASQGNSRA</sequence>
<accession>A0ABY7NL25</accession>